<proteinExistence type="predicted"/>
<feature type="transmembrane region" description="Helical" evidence="1">
    <location>
        <begin position="261"/>
        <end position="279"/>
    </location>
</feature>
<gene>
    <name evidence="2" type="ORF">SAMN04488121_101805</name>
</gene>
<protein>
    <recommendedName>
        <fullName evidence="4">DoxX family protein</fullName>
    </recommendedName>
</protein>
<dbReference type="STRING" id="104663.SAMN04488121_101805"/>
<sequence>MTHPANLLPPQTWKTSWKILFRFFFIYFIIQCIPLDLKYFSTLFHIQWGELSFRDIFYLARYTPKFLPSDSPFGGFADWGIIAFIALTGTLIWSFLDKQRKEYNQLYYWLRVIVRYRLAIGVIAYGLLKLFPQQLPYPSISQLNTQYGDLSDWKIFAMSTGVVPSMETFLGLVETTAGLLLFSRRTATIGAGIIITFTGNVFMSNLAYEGGEYVYSFYLVILALFLLAYDAVRIVTLLTLEQPTAPNTVRPYLARPWHRSARIVLKTLFIFFFVGLYGYKTYASYKQNGYQYPTAPGLDNAAGIYNVTEFRINNQELPYSLTDTVRWKDVVFEKWATLSIRSNRYVHPDLANTEEIYAKDAERNYELAGAVSRHYYSYGIDESRQVLFLQNKNKYHQQEKLELHYTRPDSNRIILSGINEKQDSVYVVLNKINKKYPLIEGRRKPLKL</sequence>
<keyword evidence="1" id="KW-0812">Transmembrane</keyword>
<feature type="transmembrane region" description="Helical" evidence="1">
    <location>
        <begin position="108"/>
        <end position="128"/>
    </location>
</feature>
<dbReference type="Proteomes" id="UP000199045">
    <property type="component" value="Unassembled WGS sequence"/>
</dbReference>
<feature type="transmembrane region" description="Helical" evidence="1">
    <location>
        <begin position="20"/>
        <end position="40"/>
    </location>
</feature>
<keyword evidence="1" id="KW-1133">Transmembrane helix</keyword>
<evidence type="ECO:0008006" key="4">
    <source>
        <dbReference type="Google" id="ProtNLM"/>
    </source>
</evidence>
<feature type="transmembrane region" description="Helical" evidence="1">
    <location>
        <begin position="76"/>
        <end position="96"/>
    </location>
</feature>
<feature type="transmembrane region" description="Helical" evidence="1">
    <location>
        <begin position="214"/>
        <end position="240"/>
    </location>
</feature>
<dbReference type="EMBL" id="FNBN01000001">
    <property type="protein sequence ID" value="SDF10544.1"/>
    <property type="molecule type" value="Genomic_DNA"/>
</dbReference>
<accession>A0A1G7IDF3</accession>
<name>A0A1G7IDF3_CHIFI</name>
<dbReference type="RefSeq" id="WP_089828926.1">
    <property type="nucleotide sequence ID" value="NZ_FNBN01000001.1"/>
</dbReference>
<evidence type="ECO:0000313" key="3">
    <source>
        <dbReference type="Proteomes" id="UP000199045"/>
    </source>
</evidence>
<keyword evidence="1" id="KW-0472">Membrane</keyword>
<organism evidence="2 3">
    <name type="scientific">Chitinophaga filiformis</name>
    <name type="common">Myxococcus filiformis</name>
    <name type="synonym">Flexibacter filiformis</name>
    <dbReference type="NCBI Taxonomy" id="104663"/>
    <lineage>
        <taxon>Bacteria</taxon>
        <taxon>Pseudomonadati</taxon>
        <taxon>Bacteroidota</taxon>
        <taxon>Chitinophagia</taxon>
        <taxon>Chitinophagales</taxon>
        <taxon>Chitinophagaceae</taxon>
        <taxon>Chitinophaga</taxon>
    </lineage>
</organism>
<dbReference type="OrthoDB" id="102112at2"/>
<evidence type="ECO:0000313" key="2">
    <source>
        <dbReference type="EMBL" id="SDF10544.1"/>
    </source>
</evidence>
<evidence type="ECO:0000256" key="1">
    <source>
        <dbReference type="SAM" id="Phobius"/>
    </source>
</evidence>
<dbReference type="AlphaFoldDB" id="A0A1G7IDF3"/>
<feature type="transmembrane region" description="Helical" evidence="1">
    <location>
        <begin position="189"/>
        <end position="208"/>
    </location>
</feature>
<reference evidence="2 3" key="1">
    <citation type="submission" date="2016-10" db="EMBL/GenBank/DDBJ databases">
        <authorList>
            <person name="de Groot N.N."/>
        </authorList>
    </citation>
    <scope>NUCLEOTIDE SEQUENCE [LARGE SCALE GENOMIC DNA]</scope>
    <source>
        <strain evidence="2 3">DSM 527</strain>
    </source>
</reference>